<evidence type="ECO:0000256" key="2">
    <source>
        <dbReference type="ARBA" id="ARBA00023002"/>
    </source>
</evidence>
<evidence type="ECO:0000313" key="4">
    <source>
        <dbReference type="EMBL" id="GAA4663912.1"/>
    </source>
</evidence>
<dbReference type="PRINTS" id="PR00081">
    <property type="entry name" value="GDHRDH"/>
</dbReference>
<dbReference type="PRINTS" id="PR00080">
    <property type="entry name" value="SDRFAMILY"/>
</dbReference>
<dbReference type="Pfam" id="PF00106">
    <property type="entry name" value="adh_short"/>
    <property type="match status" value="1"/>
</dbReference>
<keyword evidence="2" id="KW-0560">Oxidoreductase</keyword>
<organism evidence="4 5">
    <name type="scientific">Amycolatopsis dongchuanensis</name>
    <dbReference type="NCBI Taxonomy" id="1070866"/>
    <lineage>
        <taxon>Bacteria</taxon>
        <taxon>Bacillati</taxon>
        <taxon>Actinomycetota</taxon>
        <taxon>Actinomycetes</taxon>
        <taxon>Pseudonocardiales</taxon>
        <taxon>Pseudonocardiaceae</taxon>
        <taxon>Amycolatopsis</taxon>
    </lineage>
</organism>
<proteinExistence type="inferred from homology"/>
<dbReference type="Gene3D" id="3.40.50.720">
    <property type="entry name" value="NAD(P)-binding Rossmann-like Domain"/>
    <property type="match status" value="1"/>
</dbReference>
<reference evidence="5" key="1">
    <citation type="journal article" date="2019" name="Int. J. Syst. Evol. Microbiol.">
        <title>The Global Catalogue of Microorganisms (GCM) 10K type strain sequencing project: providing services to taxonomists for standard genome sequencing and annotation.</title>
        <authorList>
            <consortium name="The Broad Institute Genomics Platform"/>
            <consortium name="The Broad Institute Genome Sequencing Center for Infectious Disease"/>
            <person name="Wu L."/>
            <person name="Ma J."/>
        </authorList>
    </citation>
    <scope>NUCLEOTIDE SEQUENCE [LARGE SCALE GENOMIC DNA]</scope>
    <source>
        <strain evidence="5">JCM 18054</strain>
    </source>
</reference>
<dbReference type="PANTHER" id="PTHR44196:SF1">
    <property type="entry name" value="DEHYDROGENASE_REDUCTASE SDR FAMILY MEMBER 7B"/>
    <property type="match status" value="1"/>
</dbReference>
<comment type="similarity">
    <text evidence="1 3">Belongs to the short-chain dehydrogenases/reductases (SDR) family.</text>
</comment>
<protein>
    <submittedName>
        <fullName evidence="4">SDR family NAD(P)-dependent oxidoreductase</fullName>
    </submittedName>
</protein>
<dbReference type="SUPFAM" id="SSF51735">
    <property type="entry name" value="NAD(P)-binding Rossmann-fold domains"/>
    <property type="match status" value="1"/>
</dbReference>
<keyword evidence="5" id="KW-1185">Reference proteome</keyword>
<evidence type="ECO:0000256" key="3">
    <source>
        <dbReference type="RuleBase" id="RU000363"/>
    </source>
</evidence>
<dbReference type="PANTHER" id="PTHR44196">
    <property type="entry name" value="DEHYDROGENASE/REDUCTASE SDR FAMILY MEMBER 7B"/>
    <property type="match status" value="1"/>
</dbReference>
<name>A0ABP8VGQ5_9PSEU</name>
<dbReference type="RefSeq" id="WP_346056058.1">
    <property type="nucleotide sequence ID" value="NZ_BAABIB010000134.1"/>
</dbReference>
<dbReference type="InterPro" id="IPR002347">
    <property type="entry name" value="SDR_fam"/>
</dbReference>
<evidence type="ECO:0000313" key="5">
    <source>
        <dbReference type="Proteomes" id="UP001500192"/>
    </source>
</evidence>
<gene>
    <name evidence="4" type="ORF">GCM10023214_65960</name>
</gene>
<dbReference type="EMBL" id="BAABIB010000134">
    <property type="protein sequence ID" value="GAA4663912.1"/>
    <property type="molecule type" value="Genomic_DNA"/>
</dbReference>
<evidence type="ECO:0000256" key="1">
    <source>
        <dbReference type="ARBA" id="ARBA00006484"/>
    </source>
</evidence>
<dbReference type="Proteomes" id="UP001500192">
    <property type="component" value="Unassembled WGS sequence"/>
</dbReference>
<sequence length="269" mass="28411">MPVPEGAVGILTGASRGIGVVLAEHLARAGVRLALVARSEDGLRAAAERAAAHGPRPLVVPADVAEEEDQRRVVRVVAEALGPPSLLVNNAGVERIARFQDVSLDDIRRVVLVNLVAAQSLTRLVLPHLLAAGEGHVVNVGSVAGRTAYPYGALNSAAKHGLVGFTWSLREELRGTGVGVSAVYPALVAEVGISSRWQAKRPVLLGRVPPEAVARAVVRCIREDRVEITVAPPLERVADVVSAVSPRLASWVARRVGVVRYLREVAEEG</sequence>
<comment type="caution">
    <text evidence="4">The sequence shown here is derived from an EMBL/GenBank/DDBJ whole genome shotgun (WGS) entry which is preliminary data.</text>
</comment>
<accession>A0ABP8VGQ5</accession>
<dbReference type="InterPro" id="IPR036291">
    <property type="entry name" value="NAD(P)-bd_dom_sf"/>
</dbReference>